<keyword evidence="1" id="KW-0812">Transmembrane</keyword>
<dbReference type="InterPro" id="IPR007038">
    <property type="entry name" value="HupE_UreJ"/>
</dbReference>
<keyword evidence="1" id="KW-0472">Membrane</keyword>
<feature type="transmembrane region" description="Helical" evidence="1">
    <location>
        <begin position="96"/>
        <end position="116"/>
    </location>
</feature>
<dbReference type="PIR" id="S77158">
    <property type="entry name" value="S77158"/>
</dbReference>
<protein>
    <submittedName>
        <fullName evidence="2">Hydrogenase accessory protein</fullName>
    </submittedName>
</protein>
<feature type="transmembrane region" description="Helical" evidence="1">
    <location>
        <begin position="123"/>
        <end position="143"/>
    </location>
</feature>
<dbReference type="InParanoid" id="P73671"/>
<feature type="transmembrane region" description="Helical" evidence="1">
    <location>
        <begin position="149"/>
        <end position="167"/>
    </location>
</feature>
<dbReference type="EMBL" id="BA000022">
    <property type="protein sequence ID" value="BAA17716.1"/>
    <property type="molecule type" value="Genomic_DNA"/>
</dbReference>
<feature type="transmembrane region" description="Helical" evidence="1">
    <location>
        <begin position="203"/>
        <end position="223"/>
    </location>
</feature>
<proteinExistence type="predicted"/>
<name>P73671_SYNY3</name>
<dbReference type="IntAct" id="P73671">
    <property type="interactions" value="1"/>
</dbReference>
<dbReference type="STRING" id="1148.gene:10498583"/>
<evidence type="ECO:0000313" key="2">
    <source>
        <dbReference type="EMBL" id="BAA17716.1"/>
    </source>
</evidence>
<keyword evidence="3" id="KW-1185">Reference proteome</keyword>
<dbReference type="Proteomes" id="UP000001425">
    <property type="component" value="Chromosome"/>
</dbReference>
<dbReference type="PhylomeDB" id="P73671"/>
<reference evidence="2 3" key="1">
    <citation type="journal article" date="1995" name="DNA Res.">
        <title>Sequence analysis of the genome of the unicellular cyanobacterium Synechocystis sp. strain PCC6803. I. Sequence features in the 1 Mb region from map positions 64% to 92% of the genome.</title>
        <authorList>
            <person name="Kaneko T."/>
            <person name="Tanaka A."/>
            <person name="Sato S."/>
            <person name="Kotani H."/>
            <person name="Sazuka T."/>
            <person name="Miyajima N."/>
            <person name="Sugiura M."/>
            <person name="Tabata S."/>
        </authorList>
    </citation>
    <scope>NUCLEOTIDE SEQUENCE [LARGE SCALE GENOMIC DNA]</scope>
    <source>
        <strain evidence="3">ATCC 27184 / PCC 6803 / Kazusa</strain>
    </source>
</reference>
<dbReference type="EnsemblBacteria" id="BAA17716">
    <property type="protein sequence ID" value="BAA17716"/>
    <property type="gene ID" value="BAA17716"/>
</dbReference>
<sequence length="258" mass="26964">MLGLGTKFSWFHWVTASGGNGEKLVQSQYCPATVMGPGPKSGCPPTMADSVNQICEVQVVNVTGLSNLLTFPRLLAHHPFGGHTPSNFLEGFLSGLGHPVIGLDHLAFVIAIGLIAAGLRYGWLMPLIFVATAITGTGLHLIGANLPQPELVIAGSVLLFGIFLALGRPLPSPLVMGLAAVAGMFHGYAYGEAIVGAQMNPVAAYLLGFSFIQLAIAMGVYALAKGWYETKETLLNLRFIGFLLTGVGLAFTSGALLG</sequence>
<dbReference type="PaxDb" id="1148-1652797"/>
<evidence type="ECO:0000256" key="1">
    <source>
        <dbReference type="SAM" id="Phobius"/>
    </source>
</evidence>
<reference evidence="2 3" key="2">
    <citation type="journal article" date="1996" name="DNA Res.">
        <title>Sequence analysis of the genome of the unicellular cyanobacterium Synechocystis sp. strain PCC6803. II. Sequence determination of the entire genome and assignment of potential protein-coding regions.</title>
        <authorList>
            <person name="Kaneko T."/>
            <person name="Sato S."/>
            <person name="Kotani H."/>
            <person name="Tanaka A."/>
            <person name="Asamizu E."/>
            <person name="Nakamura Y."/>
            <person name="Miyajima N."/>
            <person name="Hirosawa M."/>
            <person name="Sugiura M."/>
            <person name="Sasamoto S."/>
            <person name="Kimura T."/>
            <person name="Hosouchi T."/>
            <person name="Matsuno A."/>
            <person name="Muraki A."/>
            <person name="Nakazaki N."/>
            <person name="Naruo K."/>
            <person name="Okumura S."/>
            <person name="Shimpo S."/>
            <person name="Takeuchi C."/>
            <person name="Wada T."/>
            <person name="Watanabe A."/>
            <person name="Yamada M."/>
            <person name="Yasuda M."/>
            <person name="Tabata S."/>
        </authorList>
    </citation>
    <scope>NUCLEOTIDE SEQUENCE [LARGE SCALE GENOMIC DNA]</scope>
    <source>
        <strain evidence="3">ATCC 27184 / PCC 6803 / Kazusa</strain>
    </source>
</reference>
<dbReference type="KEGG" id="syn:slr2135"/>
<dbReference type="AlphaFoldDB" id="P73671"/>
<feature type="transmembrane region" description="Helical" evidence="1">
    <location>
        <begin position="235"/>
        <end position="257"/>
    </location>
</feature>
<evidence type="ECO:0000313" key="3">
    <source>
        <dbReference type="Proteomes" id="UP000001425"/>
    </source>
</evidence>
<keyword evidence="1" id="KW-1133">Transmembrane helix</keyword>
<feature type="transmembrane region" description="Helical" evidence="1">
    <location>
        <begin position="174"/>
        <end position="191"/>
    </location>
</feature>
<organism evidence="2 3">
    <name type="scientific">Synechocystis sp. (strain ATCC 27184 / PCC 6803 / Kazusa)</name>
    <dbReference type="NCBI Taxonomy" id="1111708"/>
    <lineage>
        <taxon>Bacteria</taxon>
        <taxon>Bacillati</taxon>
        <taxon>Cyanobacteriota</taxon>
        <taxon>Cyanophyceae</taxon>
        <taxon>Synechococcales</taxon>
        <taxon>Merismopediaceae</taxon>
        <taxon>Synechocystis</taxon>
    </lineage>
</organism>
<gene>
    <name evidence="2" type="primary">hupE</name>
</gene>
<dbReference type="eggNOG" id="COG2370">
    <property type="taxonomic scope" value="Bacteria"/>
</dbReference>
<accession>P73671</accession>
<dbReference type="Pfam" id="PF04955">
    <property type="entry name" value="HupE_UreJ"/>
    <property type="match status" value="1"/>
</dbReference>